<dbReference type="SUPFAM" id="SSF56112">
    <property type="entry name" value="Protein kinase-like (PK-like)"/>
    <property type="match status" value="1"/>
</dbReference>
<dbReference type="EMBL" id="JAQQWE010000008">
    <property type="protein sequence ID" value="KAK7942513.1"/>
    <property type="molecule type" value="Genomic_DNA"/>
</dbReference>
<feature type="compositionally biased region" description="Basic and acidic residues" evidence="1">
    <location>
        <begin position="1237"/>
        <end position="1255"/>
    </location>
</feature>
<dbReference type="GeneID" id="92080910"/>
<dbReference type="PANTHER" id="PTHR44305:SF2">
    <property type="entry name" value="SI:DKEY-192D15.2"/>
    <property type="match status" value="1"/>
</dbReference>
<dbReference type="InterPro" id="IPR011009">
    <property type="entry name" value="Kinase-like_dom_sf"/>
</dbReference>
<dbReference type="PANTHER" id="PTHR44305">
    <property type="entry name" value="SI:DKEY-192D15.2-RELATED"/>
    <property type="match status" value="1"/>
</dbReference>
<feature type="compositionally biased region" description="Low complexity" evidence="1">
    <location>
        <begin position="580"/>
        <end position="593"/>
    </location>
</feature>
<organism evidence="3 4">
    <name type="scientific">Apiospora aurea</name>
    <dbReference type="NCBI Taxonomy" id="335848"/>
    <lineage>
        <taxon>Eukaryota</taxon>
        <taxon>Fungi</taxon>
        <taxon>Dikarya</taxon>
        <taxon>Ascomycota</taxon>
        <taxon>Pezizomycotina</taxon>
        <taxon>Sordariomycetes</taxon>
        <taxon>Xylariomycetidae</taxon>
        <taxon>Amphisphaeriales</taxon>
        <taxon>Apiosporaceae</taxon>
        <taxon>Apiospora</taxon>
    </lineage>
</organism>
<feature type="domain" description="Protein kinase" evidence="2">
    <location>
        <begin position="111"/>
        <end position="606"/>
    </location>
</feature>
<dbReference type="InterPro" id="IPR000719">
    <property type="entry name" value="Prot_kinase_dom"/>
</dbReference>
<reference evidence="3 4" key="1">
    <citation type="submission" date="2023-01" db="EMBL/GenBank/DDBJ databases">
        <title>Analysis of 21 Apiospora genomes using comparative genomics revels a genus with tremendous synthesis potential of carbohydrate active enzymes and secondary metabolites.</title>
        <authorList>
            <person name="Sorensen T."/>
        </authorList>
    </citation>
    <scope>NUCLEOTIDE SEQUENCE [LARGE SCALE GENOMIC DNA]</scope>
    <source>
        <strain evidence="3 4">CBS 24483</strain>
    </source>
</reference>
<dbReference type="Proteomes" id="UP001391051">
    <property type="component" value="Unassembled WGS sequence"/>
</dbReference>
<feature type="region of interest" description="Disordered" evidence="1">
    <location>
        <begin position="1233"/>
        <end position="1278"/>
    </location>
</feature>
<comment type="caution">
    <text evidence="3">The sequence shown here is derived from an EMBL/GenBank/DDBJ whole genome shotgun (WGS) entry which is preliminary data.</text>
</comment>
<dbReference type="InterPro" id="IPR053083">
    <property type="entry name" value="TF_kinase-domain_protein"/>
</dbReference>
<dbReference type="Gene3D" id="1.10.510.10">
    <property type="entry name" value="Transferase(Phosphotransferase) domain 1"/>
    <property type="match status" value="1"/>
</dbReference>
<evidence type="ECO:0000259" key="2">
    <source>
        <dbReference type="PROSITE" id="PS50011"/>
    </source>
</evidence>
<gene>
    <name evidence="3" type="ORF">PG986_011626</name>
</gene>
<protein>
    <recommendedName>
        <fullName evidence="2">Protein kinase domain-containing protein</fullName>
    </recommendedName>
</protein>
<name>A0ABR1PXP2_9PEZI</name>
<feature type="region of interest" description="Disordered" evidence="1">
    <location>
        <begin position="868"/>
        <end position="892"/>
    </location>
</feature>
<sequence length="1303" mass="148202">MSLLPQSANQIRDYAALARNENYRWSRYRDTGGGLRPTTGREARVRAYGTPFARTPSTQAPVTQGITRGTDGFGTDVMGRYAPSNPDAQEVARRAQVEGSTRAYFERAPRYLYRRVLGRGGQGTAFKMTYRSPVNNEEINFVLKTAGADEVHDAIRHEARMMEKVQRSAHCVQILHSSGKFSNFEDPDPYDSSDDPDEPSSGDEEDPAYQPRPPRPVVTPLAKVRAHAQRRARVQRHRQARNFRMRTIAAAAGAGRPRPSQNLEYPDAVLQPDRHDFIFMEYMELGTLEEVLFRFADDNDDQTIPNVVLWSFWLCMVRACIGMAYPPRKFHPDRMRQAGGKRVGMDRARNAIDVTSTFDPNRLLLEEIPTTNRRREQRKRMVHFDIDPSNMFLGPALHPYQRRNPAVNVNNAAINNQIPPPIDIQMETINPLPDDSNEHDQIPILKLGDFGLSHILKTGKRNAYYLEQRASGKWGFYTPEQFSPDWDFVPLTRDGKEISQEPVAGSFDWHTNVWQMGLSMWQLITRLNTPSPPRLGNMFQQRGGPGHRRLVRHSARQPLAQQRGPGAEADRLPVLEARPPRAARAGRAPGPGAKSDEQAAAQRPFRTAGPGLGAEPTIITNCYEAALLTARFYPCCKQPTSHSFARKNGMPYLRVEAPPHIPDNETIESLLGQKYSDHNKRVRKTKTFQELSEEERARKNLVQLGTWTERIQGDPYGFWSSWAGNISHPRDERMYDILGPIFDELNAAAFAENDDLTRLASFLSKVTTTDALALVEEFADGRQYKILQNTPEELVVTFSIDKRTCRFMWAKDIDKDDDKSYAKTKRARSSAERTRQLFTEPAMSAMEQQYLMAKLRIEKRLELPRIPLLPLSRDPQSDTSTNSQDPGGHAQYREKGEIDPEFEPGFGIIKTNWQKRWNNGARDPDYYRNYLVDTLAAESAWEMVHEDIVLVTDKNRQLVFVHFEKLVQTLYGEPTDKKQSVHVEDRLIRAIDLFSFFVGIPKPESVRHVVDSYIRDIHRELEPSLATVDRLPNAKMCVGHYGCWAFKGDPHGRKIRRTADTRNARATARNDVAYDLPLQFYKAVFGKASDVFRFLMQKLDPDYYAHCVEIFEQLPDNDVKVRTREEGEEEEKDFCSMFALGINGHTQRHMDQGDIKGGLAGLLTVGDYSGGNLCLPQLNLKLPYQSGSVALIRGSGLEHLVTDFAGPRFFIVGTNHETARKYALRKLDRLPPLPPRGKWDERDAAAREAYPGEHEWPEDDDDWQPCVHSGADDDDQDQMVWDDLELHGYRALRSESSGSASTP</sequence>
<evidence type="ECO:0000256" key="1">
    <source>
        <dbReference type="SAM" id="MobiDB-lite"/>
    </source>
</evidence>
<evidence type="ECO:0000313" key="4">
    <source>
        <dbReference type="Proteomes" id="UP001391051"/>
    </source>
</evidence>
<dbReference type="Gene3D" id="3.60.130.30">
    <property type="match status" value="1"/>
</dbReference>
<feature type="compositionally biased region" description="Acidic residues" evidence="1">
    <location>
        <begin position="185"/>
        <end position="207"/>
    </location>
</feature>
<dbReference type="RefSeq" id="XP_066694544.1">
    <property type="nucleotide sequence ID" value="XM_066847848.1"/>
</dbReference>
<proteinExistence type="predicted"/>
<dbReference type="PROSITE" id="PS50011">
    <property type="entry name" value="PROTEIN_KINASE_DOM"/>
    <property type="match status" value="1"/>
</dbReference>
<feature type="region of interest" description="Disordered" evidence="1">
    <location>
        <begin position="556"/>
        <end position="612"/>
    </location>
</feature>
<evidence type="ECO:0000313" key="3">
    <source>
        <dbReference type="EMBL" id="KAK7942513.1"/>
    </source>
</evidence>
<accession>A0ABR1PXP2</accession>
<keyword evidence="4" id="KW-1185">Reference proteome</keyword>
<feature type="region of interest" description="Disordered" evidence="1">
    <location>
        <begin position="178"/>
        <end position="220"/>
    </location>
</feature>